<organism evidence="1 2">
    <name type="scientific">Bradyrhizobium cosmicum</name>
    <dbReference type="NCBI Taxonomy" id="1404864"/>
    <lineage>
        <taxon>Bacteria</taxon>
        <taxon>Pseudomonadati</taxon>
        <taxon>Pseudomonadota</taxon>
        <taxon>Alphaproteobacteria</taxon>
        <taxon>Hyphomicrobiales</taxon>
        <taxon>Nitrobacteraceae</taxon>
        <taxon>Bradyrhizobium</taxon>
    </lineage>
</organism>
<evidence type="ECO:0000313" key="1">
    <source>
        <dbReference type="EMBL" id="BAL77032.1"/>
    </source>
</evidence>
<dbReference type="EMBL" id="AP012279">
    <property type="protein sequence ID" value="BAL77032.1"/>
    <property type="molecule type" value="Genomic_DNA"/>
</dbReference>
<sequence>MRLVFRYQAMQDIVDFALSVLRERSPVGTGNDKHPGLYRDSHTVFLNGHVVQGADVSAFRPGDQINISNPVPYARKIEIGRLTMSVPPHVYEDSALIVAGRYGNRASVKFTFMPVRFGGVAAFAAFSKQIRPGRRMSEKARQDWLSRQPALEIRAR</sequence>
<dbReference type="KEGG" id="brs:S23_38370"/>
<name>A0AAI8QC70_9BRAD</name>
<dbReference type="Proteomes" id="UP000007886">
    <property type="component" value="Chromosome"/>
</dbReference>
<keyword evidence="2" id="KW-1185">Reference proteome</keyword>
<proteinExistence type="predicted"/>
<dbReference type="AlphaFoldDB" id="A0AAI8QC70"/>
<evidence type="ECO:0000313" key="2">
    <source>
        <dbReference type="Proteomes" id="UP000007886"/>
    </source>
</evidence>
<protein>
    <submittedName>
        <fullName evidence="1">Uncharacterized protein</fullName>
    </submittedName>
</protein>
<reference evidence="1 2" key="1">
    <citation type="journal article" date="2012" name="Microbes Environ.">
        <title>Complete genome sequence of Bradyrhizobium sp. S23321: insights into symbiosis evolution in soil oligotrophs.</title>
        <authorList>
            <person name="Okubo T."/>
            <person name="Tsukui T."/>
            <person name="Maita H."/>
            <person name="Okamoto S."/>
            <person name="Oshima K."/>
            <person name="Fujisawa T."/>
            <person name="Saito A."/>
            <person name="Futamata H."/>
            <person name="Hattori R."/>
            <person name="Shimomura Y."/>
            <person name="Haruta S."/>
            <person name="Morimoto S."/>
            <person name="Wang Y."/>
            <person name="Sakai Y."/>
            <person name="Hattori M."/>
            <person name="Aizawa S."/>
            <person name="Nagashima K.V.P."/>
            <person name="Masuda S."/>
            <person name="Hattori T."/>
            <person name="Yamashita A."/>
            <person name="Bao Z."/>
            <person name="Hayatsu M."/>
            <person name="Kajiya-Kanegae H."/>
            <person name="Yoshinaga I."/>
            <person name="Sakamoto K."/>
            <person name="Toyota K."/>
            <person name="Nakao M."/>
            <person name="Kohara M."/>
            <person name="Anda M."/>
            <person name="Niwa R."/>
            <person name="Jung-Hwan P."/>
            <person name="Sameshima-Saito R."/>
            <person name="Tokuda S."/>
            <person name="Yamamoto S."/>
            <person name="Yamamoto S."/>
            <person name="Yokoyama T."/>
            <person name="Akutsu T."/>
            <person name="Nakamura Y."/>
            <person name="Nakahira-Yanaka Y."/>
            <person name="Takada Hoshino Y."/>
            <person name="Hirakawa H."/>
            <person name="Mitsui H."/>
            <person name="Terasawa K."/>
            <person name="Itakura M."/>
            <person name="Sato S."/>
            <person name="Ikeda-Ohtsubo W."/>
            <person name="Sakakura N."/>
            <person name="Kaminuma E."/>
            <person name="Minamisawa K."/>
        </authorList>
    </citation>
    <scope>NUCLEOTIDE SEQUENCE [LARGE SCALE GENOMIC DNA]</scope>
    <source>
        <strain evidence="1 2">S23321</strain>
    </source>
</reference>
<dbReference type="RefSeq" id="WP_015686319.1">
    <property type="nucleotide sequence ID" value="NC_017082.1"/>
</dbReference>
<gene>
    <name evidence="1" type="ORF">S23_38370</name>
</gene>
<accession>A0AAI8QC70</accession>